<feature type="domain" description="DNA topoisomerase type IA zn finger" evidence="1">
    <location>
        <begin position="132"/>
        <end position="167"/>
    </location>
</feature>
<dbReference type="SUPFAM" id="SSF57783">
    <property type="entry name" value="Zinc beta-ribbon"/>
    <property type="match status" value="3"/>
</dbReference>
<dbReference type="KEGG" id="gni:GNIT_0025"/>
<dbReference type="STRING" id="1085623.GNIT_0025"/>
<reference evidence="2 3" key="1">
    <citation type="journal article" date="2011" name="J. Bacteriol.">
        <title>Complete genome sequence of seawater bacterium Glaciecola nitratireducens FR1064T.</title>
        <authorList>
            <person name="Bian F."/>
            <person name="Qin Q.L."/>
            <person name="Xie B.B."/>
            <person name="Shu Y.L."/>
            <person name="Zhang X.Y."/>
            <person name="Yu Y."/>
            <person name="Chen B."/>
            <person name="Chen X.L."/>
            <person name="Zhou B.C."/>
            <person name="Zhang Y.Z."/>
        </authorList>
    </citation>
    <scope>NUCLEOTIDE SEQUENCE [LARGE SCALE GENOMIC DNA]</scope>
    <source>
        <strain evidence="3">JCM 12485 / KCTC 12276 / FR1064</strain>
    </source>
</reference>
<dbReference type="GO" id="GO:0003677">
    <property type="term" value="F:DNA binding"/>
    <property type="evidence" value="ECO:0007669"/>
    <property type="project" value="InterPro"/>
</dbReference>
<dbReference type="GO" id="GO:0003917">
    <property type="term" value="F:DNA topoisomerase type I (single strand cut, ATP-independent) activity"/>
    <property type="evidence" value="ECO:0007669"/>
    <property type="project" value="InterPro"/>
</dbReference>
<dbReference type="InterPro" id="IPR013498">
    <property type="entry name" value="Topo_IA_Znf"/>
</dbReference>
<sequence length="207" mass="22971">MAKIDHSLFSADQHALDEAYGKCPECEGQLLLKHANKSSFLACQNYPVCKHTQQLHKNDVTVLKVMDGTTCPECAEPLAVKKGRYGMFIGCTGFPDCHFIATRDMVTKDGVVKSNTNTADANGNEQSAVALSCPKCRRGTLVKRQNKFGKYFYACDDYPKCKYMVNSLPVDKACESCGWKVLVQVDKNHPEKGLICPQVNCQHKQSL</sequence>
<dbReference type="PANTHER" id="PTHR42785:SF1">
    <property type="entry name" value="DNA TOPOISOMERASE"/>
    <property type="match status" value="1"/>
</dbReference>
<dbReference type="GO" id="GO:0006265">
    <property type="term" value="P:DNA topological change"/>
    <property type="evidence" value="ECO:0007669"/>
    <property type="project" value="InterPro"/>
</dbReference>
<feature type="domain" description="DNA topoisomerase type IA zn finger" evidence="1">
    <location>
        <begin position="21"/>
        <end position="58"/>
    </location>
</feature>
<dbReference type="RefSeq" id="WP_014107064.1">
    <property type="nucleotide sequence ID" value="NC_016041.1"/>
</dbReference>
<dbReference type="HOGENOM" id="CLU_104661_0_0_6"/>
<evidence type="ECO:0000313" key="3">
    <source>
        <dbReference type="Proteomes" id="UP000009282"/>
    </source>
</evidence>
<keyword evidence="2" id="KW-0413">Isomerase</keyword>
<dbReference type="AlphaFoldDB" id="G4QEF7"/>
<dbReference type="Pfam" id="PF01396">
    <property type="entry name" value="Zn_ribbon_Top1"/>
    <property type="match status" value="3"/>
</dbReference>
<dbReference type="PANTHER" id="PTHR42785">
    <property type="entry name" value="DNA TOPOISOMERASE, TYPE IA, CORE"/>
    <property type="match status" value="1"/>
</dbReference>
<feature type="domain" description="DNA topoisomerase type IA zn finger" evidence="1">
    <location>
        <begin position="69"/>
        <end position="100"/>
    </location>
</feature>
<dbReference type="OrthoDB" id="6412825at2"/>
<dbReference type="InterPro" id="IPR000380">
    <property type="entry name" value="Topo_IA"/>
</dbReference>
<accession>G4QEF7</accession>
<organism evidence="2 3">
    <name type="scientific">Glaciecola nitratireducens (strain JCM 12485 / KCTC 12276 / FR1064)</name>
    <dbReference type="NCBI Taxonomy" id="1085623"/>
    <lineage>
        <taxon>Bacteria</taxon>
        <taxon>Pseudomonadati</taxon>
        <taxon>Pseudomonadota</taxon>
        <taxon>Gammaproteobacteria</taxon>
        <taxon>Alteromonadales</taxon>
        <taxon>Alteromonadaceae</taxon>
        <taxon>Brumicola</taxon>
    </lineage>
</organism>
<gene>
    <name evidence="2" type="primary">yrdD</name>
    <name evidence="2" type="ordered locus">GNIT_0025</name>
</gene>
<dbReference type="eggNOG" id="COG0551">
    <property type="taxonomic scope" value="Bacteria"/>
</dbReference>
<dbReference type="EMBL" id="CP003060">
    <property type="protein sequence ID" value="AEP28185.1"/>
    <property type="molecule type" value="Genomic_DNA"/>
</dbReference>
<proteinExistence type="predicted"/>
<dbReference type="GO" id="GO:0005694">
    <property type="term" value="C:chromosome"/>
    <property type="evidence" value="ECO:0007669"/>
    <property type="project" value="InterPro"/>
</dbReference>
<keyword evidence="3" id="KW-1185">Reference proteome</keyword>
<protein>
    <submittedName>
        <fullName evidence="2">Putative DNA topoisomerase</fullName>
    </submittedName>
</protein>
<dbReference type="Gene3D" id="3.30.65.10">
    <property type="entry name" value="Bacterial Topoisomerase I, domain 1"/>
    <property type="match status" value="3"/>
</dbReference>
<dbReference type="Proteomes" id="UP000009282">
    <property type="component" value="Chromosome"/>
</dbReference>
<evidence type="ECO:0000259" key="1">
    <source>
        <dbReference type="Pfam" id="PF01396"/>
    </source>
</evidence>
<evidence type="ECO:0000313" key="2">
    <source>
        <dbReference type="EMBL" id="AEP28185.1"/>
    </source>
</evidence>
<name>G4QEF7_GLANF</name>